<dbReference type="OrthoDB" id="4822895at2"/>
<feature type="transmembrane region" description="Helical" evidence="6">
    <location>
        <begin position="288"/>
        <end position="305"/>
    </location>
</feature>
<keyword evidence="5 6" id="KW-0472">Membrane</keyword>
<keyword evidence="3 6" id="KW-0812">Transmembrane</keyword>
<organism evidence="8 9">
    <name type="scientific">Rhodoferax fermentans</name>
    <dbReference type="NCBI Taxonomy" id="28066"/>
    <lineage>
        <taxon>Bacteria</taxon>
        <taxon>Pseudomonadati</taxon>
        <taxon>Pseudomonadota</taxon>
        <taxon>Betaproteobacteria</taxon>
        <taxon>Burkholderiales</taxon>
        <taxon>Comamonadaceae</taxon>
        <taxon>Rhodoferax</taxon>
    </lineage>
</organism>
<dbReference type="InterPro" id="IPR011701">
    <property type="entry name" value="MFS"/>
</dbReference>
<feature type="domain" description="Major facilitator superfamily (MFS) profile" evidence="7">
    <location>
        <begin position="1"/>
        <end position="379"/>
    </location>
</feature>
<name>A0A1T1AXZ0_RHOFE</name>
<feature type="transmembrane region" description="Helical" evidence="6">
    <location>
        <begin position="207"/>
        <end position="226"/>
    </location>
</feature>
<dbReference type="AlphaFoldDB" id="A0A1T1AXZ0"/>
<keyword evidence="9" id="KW-1185">Reference proteome</keyword>
<reference evidence="8 9" key="1">
    <citation type="submission" date="2017-01" db="EMBL/GenBank/DDBJ databases">
        <title>Genome sequencing of Rhodoferax fermentans JCM 7819.</title>
        <authorList>
            <person name="Kim Y.J."/>
            <person name="Farh M.E.-A."/>
            <person name="Yang D.-C."/>
        </authorList>
    </citation>
    <scope>NUCLEOTIDE SEQUENCE [LARGE SCALE GENOMIC DNA]</scope>
    <source>
        <strain evidence="8 9">JCM 7819</strain>
    </source>
</reference>
<feature type="transmembrane region" description="Helical" evidence="6">
    <location>
        <begin position="262"/>
        <end position="282"/>
    </location>
</feature>
<dbReference type="GO" id="GO:0005886">
    <property type="term" value="C:plasma membrane"/>
    <property type="evidence" value="ECO:0007669"/>
    <property type="project" value="UniProtKB-SubCell"/>
</dbReference>
<evidence type="ECO:0000256" key="5">
    <source>
        <dbReference type="ARBA" id="ARBA00023136"/>
    </source>
</evidence>
<dbReference type="PANTHER" id="PTHR43124">
    <property type="entry name" value="PURINE EFFLUX PUMP PBUE"/>
    <property type="match status" value="1"/>
</dbReference>
<dbReference type="Pfam" id="PF07690">
    <property type="entry name" value="MFS_1"/>
    <property type="match status" value="1"/>
</dbReference>
<evidence type="ECO:0000256" key="6">
    <source>
        <dbReference type="SAM" id="Phobius"/>
    </source>
</evidence>
<comment type="caution">
    <text evidence="8">The sequence shown here is derived from an EMBL/GenBank/DDBJ whole genome shotgun (WGS) entry which is preliminary data.</text>
</comment>
<feature type="transmembrane region" description="Helical" evidence="6">
    <location>
        <begin position="69"/>
        <end position="89"/>
    </location>
</feature>
<feature type="transmembrane region" description="Helical" evidence="6">
    <location>
        <begin position="127"/>
        <end position="149"/>
    </location>
</feature>
<feature type="transmembrane region" description="Helical" evidence="6">
    <location>
        <begin position="232"/>
        <end position="255"/>
    </location>
</feature>
<evidence type="ECO:0000256" key="1">
    <source>
        <dbReference type="ARBA" id="ARBA00004651"/>
    </source>
</evidence>
<feature type="transmembrane region" description="Helical" evidence="6">
    <location>
        <begin position="33"/>
        <end position="57"/>
    </location>
</feature>
<keyword evidence="2" id="KW-1003">Cell membrane</keyword>
<dbReference type="RefSeq" id="WP_078363362.1">
    <property type="nucleotide sequence ID" value="NZ_MTJN01000002.1"/>
</dbReference>
<dbReference type="InterPro" id="IPR036259">
    <property type="entry name" value="MFS_trans_sf"/>
</dbReference>
<evidence type="ECO:0000313" key="9">
    <source>
        <dbReference type="Proteomes" id="UP000190750"/>
    </source>
</evidence>
<protein>
    <submittedName>
        <fullName evidence="8">MFS transporter</fullName>
    </submittedName>
</protein>
<gene>
    <name evidence="8" type="ORF">RF819_01645</name>
</gene>
<dbReference type="SUPFAM" id="SSF103473">
    <property type="entry name" value="MFS general substrate transporter"/>
    <property type="match status" value="1"/>
</dbReference>
<dbReference type="Gene3D" id="1.20.1250.20">
    <property type="entry name" value="MFS general substrate transporter like domains"/>
    <property type="match status" value="1"/>
</dbReference>
<evidence type="ECO:0000256" key="3">
    <source>
        <dbReference type="ARBA" id="ARBA00022692"/>
    </source>
</evidence>
<proteinExistence type="predicted"/>
<dbReference type="PANTHER" id="PTHR43124:SF3">
    <property type="entry name" value="CHLORAMPHENICOL EFFLUX PUMP RV0191"/>
    <property type="match status" value="1"/>
</dbReference>
<dbReference type="GO" id="GO:0022857">
    <property type="term" value="F:transmembrane transporter activity"/>
    <property type="evidence" value="ECO:0007669"/>
    <property type="project" value="InterPro"/>
</dbReference>
<sequence>MGLARLIGGHICLHACMAGMRLASPLLALREGYSALAVGTLLALFALTQVFLAMPAGRYTDRHGFKRPMRLAVGMASAGAALAFVFPVFPVLCLSALMTGGATGVASICVQRHVGRSAQDTTQLKSMFSWLSIGPALANFVGPLVAGILIDQGGFRLSFACLACFPLMTWLWVRHTLELPPVVAQPGGKKGRAWDLMREPMMRRLMLVNWLLSSCWDVHTFVVPVLGHERGVSASAIGAILGGFALAATAVRVVLPFLVAHLREWVVVTGAMLSTALLFAIYPLTHSAWAMAVCSALLGLSLGSVQPMIMSTLHQITPEARHGEALGFRLMAINASSVFMPMLFGTAGAALGVSLVFWTVGTAVGLGARSAWFLRPPPKAGAAQP</sequence>
<dbReference type="Proteomes" id="UP000190750">
    <property type="component" value="Unassembled WGS sequence"/>
</dbReference>
<accession>A0A1T1AXZ0</accession>
<evidence type="ECO:0000259" key="7">
    <source>
        <dbReference type="PROSITE" id="PS50850"/>
    </source>
</evidence>
<evidence type="ECO:0000313" key="8">
    <source>
        <dbReference type="EMBL" id="OOV08838.1"/>
    </source>
</evidence>
<comment type="subcellular location">
    <subcellularLocation>
        <location evidence="1">Cell membrane</location>
        <topology evidence="1">Multi-pass membrane protein</topology>
    </subcellularLocation>
</comment>
<evidence type="ECO:0000256" key="2">
    <source>
        <dbReference type="ARBA" id="ARBA00022475"/>
    </source>
</evidence>
<dbReference type="InterPro" id="IPR050189">
    <property type="entry name" value="MFS_Efflux_Transporters"/>
</dbReference>
<dbReference type="InterPro" id="IPR020846">
    <property type="entry name" value="MFS_dom"/>
</dbReference>
<dbReference type="EMBL" id="MTJN01000002">
    <property type="protein sequence ID" value="OOV08838.1"/>
    <property type="molecule type" value="Genomic_DNA"/>
</dbReference>
<evidence type="ECO:0000256" key="4">
    <source>
        <dbReference type="ARBA" id="ARBA00022989"/>
    </source>
</evidence>
<keyword evidence="4 6" id="KW-1133">Transmembrane helix</keyword>
<dbReference type="STRING" id="28066.RF819_01645"/>
<dbReference type="PROSITE" id="PS50850">
    <property type="entry name" value="MFS"/>
    <property type="match status" value="1"/>
</dbReference>